<keyword evidence="2" id="KW-0012">Acyltransferase</keyword>
<evidence type="ECO:0000256" key="2">
    <source>
        <dbReference type="HAMAP-Rule" id="MF_01148"/>
    </source>
</evidence>
<dbReference type="HAMAP" id="MF_01148">
    <property type="entry name" value="Lnt"/>
    <property type="match status" value="1"/>
</dbReference>
<dbReference type="CDD" id="cd07571">
    <property type="entry name" value="ALP_N-acyl_transferase"/>
    <property type="match status" value="1"/>
</dbReference>
<evidence type="ECO:0000313" key="4">
    <source>
        <dbReference type="EMBL" id="BCL61998.1"/>
    </source>
</evidence>
<name>A0A8D5JE36_9BACT</name>
<proteinExistence type="inferred from homology"/>
<protein>
    <recommendedName>
        <fullName evidence="2">Apolipoprotein N-acyltransferase</fullName>
        <shortName evidence="2">ALP N-acyltransferase</shortName>
        <ecNumber evidence="2">2.3.1.269</ecNumber>
    </recommendedName>
</protein>
<dbReference type="InterPro" id="IPR003010">
    <property type="entry name" value="C-N_Hydrolase"/>
</dbReference>
<keyword evidence="2" id="KW-0472">Membrane</keyword>
<dbReference type="EMBL" id="AP024086">
    <property type="protein sequence ID" value="BCL61998.1"/>
    <property type="molecule type" value="Genomic_DNA"/>
</dbReference>
<feature type="domain" description="CN hydrolase" evidence="3">
    <location>
        <begin position="186"/>
        <end position="432"/>
    </location>
</feature>
<keyword evidence="2" id="KW-0808">Transferase</keyword>
<dbReference type="Proteomes" id="UP000826725">
    <property type="component" value="Chromosome"/>
</dbReference>
<feature type="transmembrane region" description="Helical" evidence="2">
    <location>
        <begin position="145"/>
        <end position="165"/>
    </location>
</feature>
<keyword evidence="5" id="KW-1185">Reference proteome</keyword>
<evidence type="ECO:0000256" key="1">
    <source>
        <dbReference type="ARBA" id="ARBA00010065"/>
    </source>
</evidence>
<organism evidence="4 5">
    <name type="scientific">Desulfomarina profundi</name>
    <dbReference type="NCBI Taxonomy" id="2772557"/>
    <lineage>
        <taxon>Bacteria</taxon>
        <taxon>Pseudomonadati</taxon>
        <taxon>Thermodesulfobacteriota</taxon>
        <taxon>Desulfobulbia</taxon>
        <taxon>Desulfobulbales</taxon>
        <taxon>Desulfobulbaceae</taxon>
        <taxon>Desulfomarina</taxon>
    </lineage>
</organism>
<feature type="transmembrane region" description="Helical" evidence="2">
    <location>
        <begin position="7"/>
        <end position="27"/>
    </location>
</feature>
<dbReference type="AlphaFoldDB" id="A0A8D5JE36"/>
<dbReference type="Pfam" id="PF20154">
    <property type="entry name" value="LNT_N"/>
    <property type="match status" value="1"/>
</dbReference>
<dbReference type="Pfam" id="PF00795">
    <property type="entry name" value="CN_hydrolase"/>
    <property type="match status" value="1"/>
</dbReference>
<dbReference type="KEGG" id="dbk:DGMP_26910"/>
<dbReference type="GO" id="GO:0042158">
    <property type="term" value="P:lipoprotein biosynthetic process"/>
    <property type="evidence" value="ECO:0007669"/>
    <property type="project" value="UniProtKB-UniRule"/>
</dbReference>
<dbReference type="GO" id="GO:0005886">
    <property type="term" value="C:plasma membrane"/>
    <property type="evidence" value="ECO:0007669"/>
    <property type="project" value="UniProtKB-SubCell"/>
</dbReference>
<evidence type="ECO:0000313" key="5">
    <source>
        <dbReference type="Proteomes" id="UP000826725"/>
    </source>
</evidence>
<sequence length="477" mass="53391">MKQVRRYGFACGFLHFFILLYWIVIVLGRYGGLHWSIAVVALVLFASYMALYFVLFAVFARVLVTAFSPLTALWFLPTLWVGLDWLKGVAFTGIPWMDLGYGLWSAPLFIQSADIFGHHGLTWLVLFFNCLVALFLSGRCRYADRMYIIVSGLLVLITVSGYSTVRRAELEKISVEKVSSIRIGIVQGNIDQSAKWSAGSRGMTLDRYVGLSRSLLRSSQPELLVWPETALPFYPVSGKYMGAMKAMTMESGAALLTGAPWYEIVDYGEKRINYFNSALLLDDKGKISGKYYKSHLVPFGEYVPLKKFLPFLAPLVEAAGDFSAGKIEHPLVWKQCRIGILICFESVFPELTRKWVSSGANMLVNLTNDAWYGKSSAPHQSLAMAVLRAVESRRAVVRAANTGISAFITPLGEIVGESELFRPYGHAEDVPLWEVKTFWARYGYLFGPFCLLTGCLLVLVSMRNAGWPVERESGKMK</sequence>
<feature type="transmembrane region" description="Helical" evidence="2">
    <location>
        <begin position="442"/>
        <end position="462"/>
    </location>
</feature>
<dbReference type="InterPro" id="IPR045378">
    <property type="entry name" value="LNT_N"/>
</dbReference>
<comment type="pathway">
    <text evidence="2">Protein modification; lipoprotein biosynthesis (N-acyl transfer).</text>
</comment>
<dbReference type="PANTHER" id="PTHR38686:SF1">
    <property type="entry name" value="APOLIPOPROTEIN N-ACYLTRANSFERASE"/>
    <property type="match status" value="1"/>
</dbReference>
<keyword evidence="2" id="KW-0812">Transmembrane</keyword>
<feature type="transmembrane region" description="Helical" evidence="2">
    <location>
        <begin position="33"/>
        <end position="55"/>
    </location>
</feature>
<evidence type="ECO:0000259" key="3">
    <source>
        <dbReference type="PROSITE" id="PS50263"/>
    </source>
</evidence>
<comment type="function">
    <text evidence="2">Catalyzes the phospholipid dependent N-acylation of the N-terminal cysteine of apolipoprotein, the last step in lipoprotein maturation.</text>
</comment>
<dbReference type="PANTHER" id="PTHR38686">
    <property type="entry name" value="APOLIPOPROTEIN N-ACYLTRANSFERASE"/>
    <property type="match status" value="1"/>
</dbReference>
<comment type="similarity">
    <text evidence="1 2">Belongs to the CN hydrolase family. Apolipoprotein N-acyltransferase subfamily.</text>
</comment>
<dbReference type="EC" id="2.3.1.269" evidence="2"/>
<comment type="caution">
    <text evidence="2">Lacks conserved residue(s) required for the propagation of feature annotation.</text>
</comment>
<keyword evidence="2" id="KW-1003">Cell membrane</keyword>
<keyword evidence="2" id="KW-1133">Transmembrane helix</keyword>
<dbReference type="NCBIfam" id="TIGR00546">
    <property type="entry name" value="lnt"/>
    <property type="match status" value="1"/>
</dbReference>
<feature type="transmembrane region" description="Helical" evidence="2">
    <location>
        <begin position="121"/>
        <end position="139"/>
    </location>
</feature>
<reference evidence="4" key="1">
    <citation type="submission" date="2020-09" db="EMBL/GenBank/DDBJ databases">
        <title>Desulfogranum mesoprofundum gen. nov., sp. nov., a novel mesophilic, sulfate-reducing chemolithoautotroph isolated from a deep-sea hydrothermal vent chimney in the Suiyo Seamount.</title>
        <authorList>
            <person name="Hashimoto Y."/>
            <person name="Nakagawa S."/>
        </authorList>
    </citation>
    <scope>NUCLEOTIDE SEQUENCE</scope>
    <source>
        <strain evidence="4">KT2</strain>
    </source>
</reference>
<dbReference type="GO" id="GO:0016410">
    <property type="term" value="F:N-acyltransferase activity"/>
    <property type="evidence" value="ECO:0007669"/>
    <property type="project" value="UniProtKB-UniRule"/>
</dbReference>
<dbReference type="InterPro" id="IPR004563">
    <property type="entry name" value="Apolipo_AcylTrfase"/>
</dbReference>
<dbReference type="PROSITE" id="PS50263">
    <property type="entry name" value="CN_HYDROLASE"/>
    <property type="match status" value="1"/>
</dbReference>
<comment type="subcellular location">
    <subcellularLocation>
        <location evidence="2">Cell membrane</location>
        <topology evidence="2">Multi-pass membrane protein</topology>
    </subcellularLocation>
</comment>
<accession>A0A8D5JE36</accession>
<comment type="catalytic activity">
    <reaction evidence="2">
        <text>N-terminal S-1,2-diacyl-sn-glyceryl-L-cysteinyl-[lipoprotein] + a glycerophospholipid = N-acyl-S-1,2-diacyl-sn-glyceryl-L-cysteinyl-[lipoprotein] + a 2-acyl-sn-glycero-3-phospholipid + H(+)</text>
        <dbReference type="Rhea" id="RHEA:48228"/>
        <dbReference type="Rhea" id="RHEA-COMP:14681"/>
        <dbReference type="Rhea" id="RHEA-COMP:14684"/>
        <dbReference type="ChEBI" id="CHEBI:15378"/>
        <dbReference type="ChEBI" id="CHEBI:136912"/>
        <dbReference type="ChEBI" id="CHEBI:140656"/>
        <dbReference type="ChEBI" id="CHEBI:140657"/>
        <dbReference type="ChEBI" id="CHEBI:140660"/>
        <dbReference type="EC" id="2.3.1.269"/>
    </reaction>
</comment>
<gene>
    <name evidence="4" type="primary">cutE</name>
    <name evidence="2" type="synonym">lnt</name>
    <name evidence="4" type="ORF">DGMP_26910</name>
</gene>
<dbReference type="UniPathway" id="UPA00666"/>